<dbReference type="InterPro" id="IPR032856">
    <property type="entry name" value="GDE_N_bis"/>
</dbReference>
<evidence type="ECO:0000313" key="4">
    <source>
        <dbReference type="EMBL" id="GAA4616107.1"/>
    </source>
</evidence>
<proteinExistence type="predicted"/>
<comment type="caution">
    <text evidence="4">The sequence shown here is derived from an EMBL/GenBank/DDBJ whole genome shotgun (WGS) entry which is preliminary data.</text>
</comment>
<name>A0ABP8TWM0_9ACTN</name>
<dbReference type="Gene3D" id="1.50.10.10">
    <property type="match status" value="1"/>
</dbReference>
<dbReference type="InterPro" id="IPR012341">
    <property type="entry name" value="6hp_glycosidase-like_sf"/>
</dbReference>
<protein>
    <submittedName>
        <fullName evidence="4">Glycogen debranching N-terminal domain-containing protein</fullName>
    </submittedName>
</protein>
<dbReference type="InterPro" id="IPR008928">
    <property type="entry name" value="6-hairpin_glycosidase_sf"/>
</dbReference>
<dbReference type="EMBL" id="BAABHJ010000032">
    <property type="protein sequence ID" value="GAA4616107.1"/>
    <property type="molecule type" value="Genomic_DNA"/>
</dbReference>
<accession>A0ABP8TWM0</accession>
<feature type="domain" description="Putative glycogen debranching enzyme N-terminal" evidence="2">
    <location>
        <begin position="47"/>
        <end position="212"/>
    </location>
</feature>
<evidence type="ECO:0000256" key="1">
    <source>
        <dbReference type="SAM" id="MobiDB-lite"/>
    </source>
</evidence>
<feature type="region of interest" description="Disordered" evidence="1">
    <location>
        <begin position="1"/>
        <end position="22"/>
    </location>
</feature>
<organism evidence="4 5">
    <name type="scientific">Actinoallomurus liliacearum</name>
    <dbReference type="NCBI Taxonomy" id="1080073"/>
    <lineage>
        <taxon>Bacteria</taxon>
        <taxon>Bacillati</taxon>
        <taxon>Actinomycetota</taxon>
        <taxon>Actinomycetes</taxon>
        <taxon>Streptosporangiales</taxon>
        <taxon>Thermomonosporaceae</taxon>
        <taxon>Actinoallomurus</taxon>
    </lineage>
</organism>
<reference evidence="5" key="1">
    <citation type="journal article" date="2019" name="Int. J. Syst. Evol. Microbiol.">
        <title>The Global Catalogue of Microorganisms (GCM) 10K type strain sequencing project: providing services to taxonomists for standard genome sequencing and annotation.</title>
        <authorList>
            <consortium name="The Broad Institute Genomics Platform"/>
            <consortium name="The Broad Institute Genome Sequencing Center for Infectious Disease"/>
            <person name="Wu L."/>
            <person name="Ma J."/>
        </authorList>
    </citation>
    <scope>NUCLEOTIDE SEQUENCE [LARGE SCALE GENOMIC DNA]</scope>
    <source>
        <strain evidence="5">JCM 17938</strain>
    </source>
</reference>
<feature type="region of interest" description="Disordered" evidence="1">
    <location>
        <begin position="591"/>
        <end position="629"/>
    </location>
</feature>
<dbReference type="Proteomes" id="UP001500212">
    <property type="component" value="Unassembled WGS sequence"/>
</dbReference>
<feature type="domain" description="Mannosylglycerate hydrolase MGH1-like glycoside hydrolase" evidence="3">
    <location>
        <begin position="427"/>
        <end position="581"/>
    </location>
</feature>
<dbReference type="Pfam" id="PF22422">
    <property type="entry name" value="MGH1-like_GH"/>
    <property type="match status" value="1"/>
</dbReference>
<dbReference type="InterPro" id="IPR054491">
    <property type="entry name" value="MGH1-like_GH"/>
</dbReference>
<feature type="compositionally biased region" description="Low complexity" evidence="1">
    <location>
        <begin position="620"/>
        <end position="629"/>
    </location>
</feature>
<gene>
    <name evidence="4" type="ORF">GCM10023195_71420</name>
</gene>
<sequence length="714" mass="73716">MTPRPAFRAGRPFALPRPPGRGVALPTPGVTVSQSSLHEHLTCVAAPALWLSPPSGQLTGGADGLYVADRRVLSRLVVTLDGAEPAPVDATLVGADGARFTAALGDLTVERTRTVGRDGGTEEIRVRNTGTEPVTVAVAVEAAADLAEISDVKAWHAGEPGRTGDHGDGARAGAVSLRDGVAHTGPDGYAVLLTGRLRAEPTLAPGEEFTTTLTVRATPPPVEGFRPLAPDAPPPWSAAPLTVRSADRRLDALVGQGIADLGALLLADEGDLYCAAGSPWYLTLFGRDSLWTARLALPLGYELAAGTLRTLARHQGVRHDPETEEAPGKIPHELRPAHAAGWLPPVYYGTVDATPLFVTTLAEAWRWGMPAAEVEALLPAAERALDWLEGFGDAFVSYTGSPDRLVNQGWKDSTDGVQHADGRPATPPVALSEVQAYAYQAAVLGADLLDAFGRSGGDRRREWAAALAERFRARFWVDGYPAIALDGRGEPVDGPASNMGHLLGTGLLTPAEEDRVAPRLAELDSGWGLRTLGTASAGFDPLSYHLGSVWPHDTVIAVLGLVRAGHHDVAASLARGLIAAAPSFGHRLPELFGGQDAPAGHGSGAERSHRAGGNSGHSGPAGPADDGGPVGPVPYAAACRPQAWAAAVSPALVTALLGLDVDVPAGRLAVSPLPGFGPLSVSNVRVGAATVSIDVDPQGAASLIGVPPGLTLDL</sequence>
<keyword evidence="5" id="KW-1185">Reference proteome</keyword>
<dbReference type="SUPFAM" id="SSF48208">
    <property type="entry name" value="Six-hairpin glycosidases"/>
    <property type="match status" value="1"/>
</dbReference>
<evidence type="ECO:0000259" key="2">
    <source>
        <dbReference type="Pfam" id="PF14742"/>
    </source>
</evidence>
<evidence type="ECO:0000259" key="3">
    <source>
        <dbReference type="Pfam" id="PF22422"/>
    </source>
</evidence>
<dbReference type="Pfam" id="PF14742">
    <property type="entry name" value="GDE_N_bis"/>
    <property type="match status" value="1"/>
</dbReference>
<evidence type="ECO:0000313" key="5">
    <source>
        <dbReference type="Proteomes" id="UP001500212"/>
    </source>
</evidence>